<protein>
    <submittedName>
        <fullName evidence="1">Calcium-binding EF-hand family protein</fullName>
    </submittedName>
</protein>
<evidence type="ECO:0000313" key="1">
    <source>
        <dbReference type="EMBL" id="AQK65864.1"/>
    </source>
</evidence>
<reference evidence="1" key="1">
    <citation type="submission" date="2015-12" db="EMBL/GenBank/DDBJ databases">
        <title>Update maize B73 reference genome by single molecule sequencing technologies.</title>
        <authorList>
            <consortium name="Maize Genome Sequencing Project"/>
            <person name="Ware D."/>
        </authorList>
    </citation>
    <scope>NUCLEOTIDE SEQUENCE</scope>
    <source>
        <tissue evidence="1">Seedling</tissue>
    </source>
</reference>
<sequence length="157" mass="17232">MAAGLKRDPIVILRINGEDLSEFVESPRYEPEAVAIFSQAVGGPTNTNDATLRQCLLAAVGELTIDHGMPPASDPWVIFLKTAVEFVLRARALIFGWARSFIGYIGCIICCRSWRTSWSPRSKSCLLVLPSSSTSTSLFPPRKPFSRNSGDFWAPSP</sequence>
<proteinExistence type="predicted"/>
<organism evidence="1">
    <name type="scientific">Zea mays</name>
    <name type="common">Maize</name>
    <dbReference type="NCBI Taxonomy" id="4577"/>
    <lineage>
        <taxon>Eukaryota</taxon>
        <taxon>Viridiplantae</taxon>
        <taxon>Streptophyta</taxon>
        <taxon>Embryophyta</taxon>
        <taxon>Tracheophyta</taxon>
        <taxon>Spermatophyta</taxon>
        <taxon>Magnoliopsida</taxon>
        <taxon>Liliopsida</taxon>
        <taxon>Poales</taxon>
        <taxon>Poaceae</taxon>
        <taxon>PACMAD clade</taxon>
        <taxon>Panicoideae</taxon>
        <taxon>Andropogonodae</taxon>
        <taxon>Andropogoneae</taxon>
        <taxon>Tripsacinae</taxon>
        <taxon>Zea</taxon>
    </lineage>
</organism>
<dbReference type="ExpressionAtlas" id="A0A1D6GS24">
    <property type="expression patterns" value="baseline and differential"/>
</dbReference>
<accession>A0A1D6GS24</accession>
<name>A0A1D6GS24_MAIZE</name>
<dbReference type="AlphaFoldDB" id="A0A1D6GS24"/>
<gene>
    <name evidence="1" type="ORF">ZEAMMB73_Zm00001d014325</name>
</gene>
<dbReference type="EMBL" id="CM000781">
    <property type="protein sequence ID" value="AQK65864.1"/>
    <property type="molecule type" value="Genomic_DNA"/>
</dbReference>